<dbReference type="RefSeq" id="WP_184739984.1">
    <property type="nucleotide sequence ID" value="NZ_BMRW01000021.1"/>
</dbReference>
<feature type="compositionally biased region" description="Pro residues" evidence="1">
    <location>
        <begin position="1"/>
        <end position="25"/>
    </location>
</feature>
<evidence type="ECO:0000313" key="3">
    <source>
        <dbReference type="EMBL" id="MBB4890641.1"/>
    </source>
</evidence>
<protein>
    <submittedName>
        <fullName evidence="3">Uncharacterized protein</fullName>
    </submittedName>
</protein>
<keyword evidence="2" id="KW-0472">Membrane</keyword>
<dbReference type="EMBL" id="JACHJG010000022">
    <property type="protein sequence ID" value="MBB4890641.1"/>
    <property type="molecule type" value="Genomic_DNA"/>
</dbReference>
<feature type="region of interest" description="Disordered" evidence="1">
    <location>
        <begin position="1"/>
        <end position="28"/>
    </location>
</feature>
<comment type="caution">
    <text evidence="3">The sequence shown here is derived from an EMBL/GenBank/DDBJ whole genome shotgun (WGS) entry which is preliminary data.</text>
</comment>
<feature type="transmembrane region" description="Helical" evidence="2">
    <location>
        <begin position="29"/>
        <end position="50"/>
    </location>
</feature>
<dbReference type="Proteomes" id="UP000556436">
    <property type="component" value="Unassembled WGS sequence"/>
</dbReference>
<name>A0A7W7LJE1_STRNE</name>
<evidence type="ECO:0000256" key="2">
    <source>
        <dbReference type="SAM" id="Phobius"/>
    </source>
</evidence>
<keyword evidence="4" id="KW-1185">Reference proteome</keyword>
<accession>A0A7W7LJE1</accession>
<gene>
    <name evidence="3" type="ORF">FHS38_006730</name>
</gene>
<organism evidence="3 4">
    <name type="scientific">Streptomyces netropsis</name>
    <name type="common">Streptoverticillium netropsis</name>
    <dbReference type="NCBI Taxonomy" id="55404"/>
    <lineage>
        <taxon>Bacteria</taxon>
        <taxon>Bacillati</taxon>
        <taxon>Actinomycetota</taxon>
        <taxon>Actinomycetes</taxon>
        <taxon>Kitasatosporales</taxon>
        <taxon>Streptomycetaceae</taxon>
        <taxon>Streptomyces</taxon>
    </lineage>
</organism>
<keyword evidence="2" id="KW-1133">Transmembrane helix</keyword>
<reference evidence="3 4" key="1">
    <citation type="submission" date="2020-08" db="EMBL/GenBank/DDBJ databases">
        <title>Genomic Encyclopedia of Type Strains, Phase III (KMG-III): the genomes of soil and plant-associated and newly described type strains.</title>
        <authorList>
            <person name="Whitman W."/>
        </authorList>
    </citation>
    <scope>NUCLEOTIDE SEQUENCE [LARGE SCALE GENOMIC DNA]</scope>
    <source>
        <strain evidence="3 4">CECT 3265</strain>
    </source>
</reference>
<dbReference type="AlphaFoldDB" id="A0A7W7LJE1"/>
<sequence>MSAPPPYQYQPPHQPMHQPQPPSPQRSPLRGLITALVMLAVFGGVGWYVWDYNTDPNGGKAKKEADRVARVEEAKEHNPKIGDCVKVQDPHGKPVPTIVDCGSPEAEYKTGAILYGPDKKCGAEYQYGIQYSGRRTVDNTMCFTKL</sequence>
<keyword evidence="2" id="KW-0812">Transmembrane</keyword>
<evidence type="ECO:0000313" key="4">
    <source>
        <dbReference type="Proteomes" id="UP000556436"/>
    </source>
</evidence>
<proteinExistence type="predicted"/>
<evidence type="ECO:0000256" key="1">
    <source>
        <dbReference type="SAM" id="MobiDB-lite"/>
    </source>
</evidence>